<gene>
    <name evidence="3" type="primary">NCS2</name>
    <name evidence="3" type="synonym">CTU2</name>
    <name evidence="4" type="ORF">ASPZODRAFT_57478</name>
</gene>
<dbReference type="STRING" id="1073090.A0A1L9SV92"/>
<dbReference type="UniPathway" id="UPA00988"/>
<sequence>MPGKELSSPCVDCHDVESILTVRSRRLCRNCFVRYAGGKIVRRMEKFRRQPKSSQYKLLLPLSYGVSSSVLLHMVYAQLERQRANTYSPTGFDLQVLVVEPSTISAFSPACEERFETVQKAFPAISFTQVSFHSIFEFDPNVLETLQEFAGSSFVDDPSLPALDRLEKFRRSITTSTSRTDVDNILLIRLVVAFAKASGCQTILWGDSDSRLAAKALANVAKGRGSSLTWQVSDGISPWGIEFEYPMRDLFKTELDNYANLFPEVKSFVIPDAPISENILTKNLSIDELMMRYVQTQGEKYPGVMANVARTASKLQASELRSGQCKLCGASTASAEGLTGGTTISEEREIPRFCLGCARSRPMLDN</sequence>
<dbReference type="OrthoDB" id="25129at2759"/>
<evidence type="ECO:0000256" key="3">
    <source>
        <dbReference type="HAMAP-Rule" id="MF_03054"/>
    </source>
</evidence>
<dbReference type="PANTHER" id="PTHR20882">
    <property type="entry name" value="CYTOPLASMIC TRNA 2-THIOLATION PROTEIN 2"/>
    <property type="match status" value="1"/>
</dbReference>
<reference evidence="5" key="1">
    <citation type="journal article" date="2017" name="Genome Biol.">
        <title>Comparative genomics reveals high biological diversity and specific adaptations in the industrially and medically important fungal genus Aspergillus.</title>
        <authorList>
            <person name="de Vries R.P."/>
            <person name="Riley R."/>
            <person name="Wiebenga A."/>
            <person name="Aguilar-Osorio G."/>
            <person name="Amillis S."/>
            <person name="Uchima C.A."/>
            <person name="Anderluh G."/>
            <person name="Asadollahi M."/>
            <person name="Askin M."/>
            <person name="Barry K."/>
            <person name="Battaglia E."/>
            <person name="Bayram O."/>
            <person name="Benocci T."/>
            <person name="Braus-Stromeyer S.A."/>
            <person name="Caldana C."/>
            <person name="Canovas D."/>
            <person name="Cerqueira G.C."/>
            <person name="Chen F."/>
            <person name="Chen W."/>
            <person name="Choi C."/>
            <person name="Clum A."/>
            <person name="Dos Santos R.A."/>
            <person name="Damasio A.R."/>
            <person name="Diallinas G."/>
            <person name="Emri T."/>
            <person name="Fekete E."/>
            <person name="Flipphi M."/>
            <person name="Freyberg S."/>
            <person name="Gallo A."/>
            <person name="Gournas C."/>
            <person name="Habgood R."/>
            <person name="Hainaut M."/>
            <person name="Harispe M.L."/>
            <person name="Henrissat B."/>
            <person name="Hilden K.S."/>
            <person name="Hope R."/>
            <person name="Hossain A."/>
            <person name="Karabika E."/>
            <person name="Karaffa L."/>
            <person name="Karanyi Z."/>
            <person name="Krasevec N."/>
            <person name="Kuo A."/>
            <person name="Kusch H."/>
            <person name="LaButti K."/>
            <person name="Lagendijk E.L."/>
            <person name="Lapidus A."/>
            <person name="Levasseur A."/>
            <person name="Lindquist E."/>
            <person name="Lipzen A."/>
            <person name="Logrieco A.F."/>
            <person name="MacCabe A."/>
            <person name="Maekelae M.R."/>
            <person name="Malavazi I."/>
            <person name="Melin P."/>
            <person name="Meyer V."/>
            <person name="Mielnichuk N."/>
            <person name="Miskei M."/>
            <person name="Molnar A.P."/>
            <person name="Mule G."/>
            <person name="Ngan C.Y."/>
            <person name="Orejas M."/>
            <person name="Orosz E."/>
            <person name="Ouedraogo J.P."/>
            <person name="Overkamp K.M."/>
            <person name="Park H.-S."/>
            <person name="Perrone G."/>
            <person name="Piumi F."/>
            <person name="Punt P.J."/>
            <person name="Ram A.F."/>
            <person name="Ramon A."/>
            <person name="Rauscher S."/>
            <person name="Record E."/>
            <person name="Riano-Pachon D.M."/>
            <person name="Robert V."/>
            <person name="Roehrig J."/>
            <person name="Ruller R."/>
            <person name="Salamov A."/>
            <person name="Salih N.S."/>
            <person name="Samson R.A."/>
            <person name="Sandor E."/>
            <person name="Sanguinetti M."/>
            <person name="Schuetze T."/>
            <person name="Sepcic K."/>
            <person name="Shelest E."/>
            <person name="Sherlock G."/>
            <person name="Sophianopoulou V."/>
            <person name="Squina F.M."/>
            <person name="Sun H."/>
            <person name="Susca A."/>
            <person name="Todd R.B."/>
            <person name="Tsang A."/>
            <person name="Unkles S.E."/>
            <person name="van de Wiele N."/>
            <person name="van Rossen-Uffink D."/>
            <person name="Oliveira J.V."/>
            <person name="Vesth T.C."/>
            <person name="Visser J."/>
            <person name="Yu J.-H."/>
            <person name="Zhou M."/>
            <person name="Andersen M.R."/>
            <person name="Archer D.B."/>
            <person name="Baker S.E."/>
            <person name="Benoit I."/>
            <person name="Brakhage A.A."/>
            <person name="Braus G.H."/>
            <person name="Fischer R."/>
            <person name="Frisvad J.C."/>
            <person name="Goldman G.H."/>
            <person name="Houbraken J."/>
            <person name="Oakley B."/>
            <person name="Pocsi I."/>
            <person name="Scazzocchio C."/>
            <person name="Seiboth B."/>
            <person name="vanKuyk P.A."/>
            <person name="Wortman J."/>
            <person name="Dyer P.S."/>
            <person name="Grigoriev I.V."/>
        </authorList>
    </citation>
    <scope>NUCLEOTIDE SEQUENCE [LARGE SCALE GENOMIC DNA]</scope>
    <source>
        <strain evidence="5">CBS 506.65</strain>
    </source>
</reference>
<dbReference type="Pfam" id="PF10288">
    <property type="entry name" value="CTU2"/>
    <property type="match status" value="1"/>
</dbReference>
<comment type="function">
    <text evidence="3">Plays a central role in 2-thiolation of mcm(5)S(2)U at tRNA wobble positions of tRNA(Lys), tRNA(Glu) and tRNA(Gln). May act by forming a heterodimer with NCS6 that ligates sulfur from thiocarboxylated URM1 onto the uridine of tRNAs at wobble position. Prior mcm(5) tRNA modification by the elongator complex is required for 2-thiolation. May also be involved in protein urmylation.</text>
</comment>
<dbReference type="GO" id="GO:0016783">
    <property type="term" value="F:sulfurtransferase activity"/>
    <property type="evidence" value="ECO:0007669"/>
    <property type="project" value="TreeGrafter"/>
</dbReference>
<comment type="similarity">
    <text evidence="3">Belongs to the CTU2/NCS2 family.</text>
</comment>
<dbReference type="FunFam" id="3.40.50.620:FF:000143">
    <property type="entry name" value="Cytoplasmic tRNA 2-thiolation protein 2"/>
    <property type="match status" value="1"/>
</dbReference>
<dbReference type="Proteomes" id="UP000184188">
    <property type="component" value="Unassembled WGS sequence"/>
</dbReference>
<comment type="pathway">
    <text evidence="3">tRNA modification; 5-methoxycarbonylmethyl-2-thiouridine-tRNA biosynthesis.</text>
</comment>
<evidence type="ECO:0000256" key="1">
    <source>
        <dbReference type="ARBA" id="ARBA00022490"/>
    </source>
</evidence>
<organism evidence="4 5">
    <name type="scientific">Penicilliopsis zonata CBS 506.65</name>
    <dbReference type="NCBI Taxonomy" id="1073090"/>
    <lineage>
        <taxon>Eukaryota</taxon>
        <taxon>Fungi</taxon>
        <taxon>Dikarya</taxon>
        <taxon>Ascomycota</taxon>
        <taxon>Pezizomycotina</taxon>
        <taxon>Eurotiomycetes</taxon>
        <taxon>Eurotiomycetidae</taxon>
        <taxon>Eurotiales</taxon>
        <taxon>Aspergillaceae</taxon>
        <taxon>Penicilliopsis</taxon>
    </lineage>
</organism>
<dbReference type="VEuPathDB" id="FungiDB:ASPZODRAFT_57478"/>
<keyword evidence="5" id="KW-1185">Reference proteome</keyword>
<dbReference type="GO" id="GO:0000049">
    <property type="term" value="F:tRNA binding"/>
    <property type="evidence" value="ECO:0007669"/>
    <property type="project" value="InterPro"/>
</dbReference>
<dbReference type="HAMAP" id="MF_03054">
    <property type="entry name" value="CTU2"/>
    <property type="match status" value="1"/>
</dbReference>
<accession>A0A1L9SV92</accession>
<dbReference type="GO" id="GO:0002143">
    <property type="term" value="P:tRNA wobble position uridine thiolation"/>
    <property type="evidence" value="ECO:0007669"/>
    <property type="project" value="TreeGrafter"/>
</dbReference>
<keyword evidence="2 3" id="KW-0819">tRNA processing</keyword>
<dbReference type="GO" id="GO:0016779">
    <property type="term" value="F:nucleotidyltransferase activity"/>
    <property type="evidence" value="ECO:0007669"/>
    <property type="project" value="UniProtKB-UniRule"/>
</dbReference>
<evidence type="ECO:0000313" key="5">
    <source>
        <dbReference type="Proteomes" id="UP000184188"/>
    </source>
</evidence>
<dbReference type="InterPro" id="IPR019407">
    <property type="entry name" value="CTU2"/>
</dbReference>
<dbReference type="EMBL" id="KV878336">
    <property type="protein sequence ID" value="OJJ50987.1"/>
    <property type="molecule type" value="Genomic_DNA"/>
</dbReference>
<evidence type="ECO:0000256" key="2">
    <source>
        <dbReference type="ARBA" id="ARBA00022694"/>
    </source>
</evidence>
<dbReference type="GO" id="GO:0005829">
    <property type="term" value="C:cytosol"/>
    <property type="evidence" value="ECO:0007669"/>
    <property type="project" value="TreeGrafter"/>
</dbReference>
<protein>
    <recommendedName>
        <fullName evidence="3">Cytoplasmic tRNA 2-thiolation protein 2</fullName>
    </recommendedName>
</protein>
<name>A0A1L9SV92_9EURO</name>
<dbReference type="Gene3D" id="3.40.50.620">
    <property type="entry name" value="HUPs"/>
    <property type="match status" value="1"/>
</dbReference>
<proteinExistence type="inferred from homology"/>
<dbReference type="PANTHER" id="PTHR20882:SF14">
    <property type="entry name" value="CYTOPLASMIC TRNA 2-THIOLATION PROTEIN 2"/>
    <property type="match status" value="1"/>
</dbReference>
<dbReference type="SUPFAM" id="SSF52402">
    <property type="entry name" value="Adenine nucleotide alpha hydrolases-like"/>
    <property type="match status" value="1"/>
</dbReference>
<dbReference type="GO" id="GO:0032447">
    <property type="term" value="P:protein urmylation"/>
    <property type="evidence" value="ECO:0007669"/>
    <property type="project" value="UniProtKB-UniRule"/>
</dbReference>
<keyword evidence="1 3" id="KW-0963">Cytoplasm</keyword>
<dbReference type="AlphaFoldDB" id="A0A1L9SV92"/>
<comment type="subcellular location">
    <subcellularLocation>
        <location evidence="3">Cytoplasm</location>
    </subcellularLocation>
</comment>
<dbReference type="InterPro" id="IPR014729">
    <property type="entry name" value="Rossmann-like_a/b/a_fold"/>
</dbReference>
<evidence type="ECO:0000313" key="4">
    <source>
        <dbReference type="EMBL" id="OJJ50987.1"/>
    </source>
</evidence>